<evidence type="ECO:0000256" key="3">
    <source>
        <dbReference type="SAM" id="MobiDB-lite"/>
    </source>
</evidence>
<dbReference type="GO" id="GO:0003677">
    <property type="term" value="F:DNA binding"/>
    <property type="evidence" value="ECO:0007669"/>
    <property type="project" value="UniProtKB-UniRule"/>
</dbReference>
<dbReference type="GeneID" id="60749496"/>
<feature type="region of interest" description="Disordered" evidence="3">
    <location>
        <begin position="169"/>
        <end position="200"/>
    </location>
</feature>
<evidence type="ECO:0000259" key="4">
    <source>
        <dbReference type="PROSITE" id="PS50977"/>
    </source>
</evidence>
<reference evidence="5 6" key="1">
    <citation type="submission" date="2019-02" db="EMBL/GenBank/DDBJ databases">
        <authorList>
            <consortium name="Pathogen Informatics"/>
        </authorList>
    </citation>
    <scope>NUCLEOTIDE SEQUENCE [LARGE SCALE GENOMIC DNA]</scope>
    <source>
        <strain evidence="5 6">3012STDY6756503</strain>
    </source>
</reference>
<comment type="caution">
    <text evidence="5">The sequence shown here is derived from an EMBL/GenBank/DDBJ whole genome shotgun (WGS) entry which is preliminary data.</text>
</comment>
<dbReference type="Gene3D" id="1.10.357.10">
    <property type="entry name" value="Tetracycline Repressor, domain 2"/>
    <property type="match status" value="1"/>
</dbReference>
<dbReference type="SUPFAM" id="SSF46689">
    <property type="entry name" value="Homeodomain-like"/>
    <property type="match status" value="1"/>
</dbReference>
<evidence type="ECO:0000256" key="1">
    <source>
        <dbReference type="ARBA" id="ARBA00023125"/>
    </source>
</evidence>
<feature type="DNA-binding region" description="H-T-H motif" evidence="2">
    <location>
        <begin position="36"/>
        <end position="55"/>
    </location>
</feature>
<dbReference type="AlphaFoldDB" id="A0ABD7V144"/>
<dbReference type="EMBL" id="CAACYD010000006">
    <property type="protein sequence ID" value="VFA87930.1"/>
    <property type="molecule type" value="Genomic_DNA"/>
</dbReference>
<protein>
    <submittedName>
        <fullName evidence="5">Transcriptional repressor BetI</fullName>
    </submittedName>
</protein>
<evidence type="ECO:0000313" key="6">
    <source>
        <dbReference type="Proteomes" id="UP000360750"/>
    </source>
</evidence>
<name>A0ABD7V144_9ACTN</name>
<feature type="domain" description="HTH tetR-type" evidence="4">
    <location>
        <begin position="14"/>
        <end position="73"/>
    </location>
</feature>
<dbReference type="PRINTS" id="PR00455">
    <property type="entry name" value="HTHTETR"/>
</dbReference>
<organism evidence="5 6">
    <name type="scientific">Gordonia paraffinivorans</name>
    <dbReference type="NCBI Taxonomy" id="175628"/>
    <lineage>
        <taxon>Bacteria</taxon>
        <taxon>Bacillati</taxon>
        <taxon>Actinomycetota</taxon>
        <taxon>Actinomycetes</taxon>
        <taxon>Mycobacteriales</taxon>
        <taxon>Gordoniaceae</taxon>
        <taxon>Gordonia</taxon>
    </lineage>
</organism>
<dbReference type="RefSeq" id="WP_109239352.1">
    <property type="nucleotide sequence ID" value="NZ_CAACYD010000006.1"/>
</dbReference>
<accession>A0ABD7V144</accession>
<sequence length="240" mass="25787">MPRIQAPTLAEHRRQQMQAILDGAKAILAETGKAPSLAAVGARVGLARSSVYQYFSSSDELLEAVVADLFPSWGRFVGDRVSAESEPGRRIWAYICANVDLFVGSEQAVANALARVVDPSVLLEPMQRFHAELQEPLIEALVAHGESHPREVAGIIDSVILQACRSLGAEHSDDEHSDDEEPRETGTDSAPAPAPAADPKIAAVREEILAMIRRLLGGYLGLVPGSAPDPGNSWSPQRDR</sequence>
<dbReference type="PROSITE" id="PS50977">
    <property type="entry name" value="HTH_TETR_2"/>
    <property type="match status" value="1"/>
</dbReference>
<evidence type="ECO:0000256" key="2">
    <source>
        <dbReference type="PROSITE-ProRule" id="PRU00335"/>
    </source>
</evidence>
<dbReference type="InterPro" id="IPR001647">
    <property type="entry name" value="HTH_TetR"/>
</dbReference>
<evidence type="ECO:0000313" key="5">
    <source>
        <dbReference type="EMBL" id="VFA87930.1"/>
    </source>
</evidence>
<dbReference type="InterPro" id="IPR009057">
    <property type="entry name" value="Homeodomain-like_sf"/>
</dbReference>
<proteinExistence type="predicted"/>
<dbReference type="Proteomes" id="UP000360750">
    <property type="component" value="Unassembled WGS sequence"/>
</dbReference>
<dbReference type="Pfam" id="PF00440">
    <property type="entry name" value="TetR_N"/>
    <property type="match status" value="1"/>
</dbReference>
<keyword evidence="1 2" id="KW-0238">DNA-binding</keyword>
<gene>
    <name evidence="5" type="ORF">NCTC8139_01472</name>
</gene>